<dbReference type="AlphaFoldDB" id="A0A383EPA5"/>
<evidence type="ECO:0000256" key="1">
    <source>
        <dbReference type="ARBA" id="ARBA00022884"/>
    </source>
</evidence>
<dbReference type="PROSITE" id="PS50886">
    <property type="entry name" value="TRBD"/>
    <property type="match status" value="1"/>
</dbReference>
<dbReference type="InterPro" id="IPR002547">
    <property type="entry name" value="tRNA-bd_dom"/>
</dbReference>
<reference evidence="3" key="1">
    <citation type="submission" date="2018-05" db="EMBL/GenBank/DDBJ databases">
        <authorList>
            <person name="Lanie J.A."/>
            <person name="Ng W.-L."/>
            <person name="Kazmierczak K.M."/>
            <person name="Andrzejewski T.M."/>
            <person name="Davidsen T.M."/>
            <person name="Wayne K.J."/>
            <person name="Tettelin H."/>
            <person name="Glass J.I."/>
            <person name="Rusch D."/>
            <person name="Podicherti R."/>
            <person name="Tsui H.-C.T."/>
            <person name="Winkler M.E."/>
        </authorList>
    </citation>
    <scope>NUCLEOTIDE SEQUENCE</scope>
</reference>
<sequence length="58" mass="6419">MGSKAIVTLADSNYFELLLELIASIKKHKESENISICVLDAGLDEKQIEIIKSKTDVI</sequence>
<dbReference type="Gene3D" id="3.90.550.10">
    <property type="entry name" value="Spore Coat Polysaccharide Biosynthesis Protein SpsA, Chain A"/>
    <property type="match status" value="1"/>
</dbReference>
<name>A0A383EPA5_9ZZZZ</name>
<dbReference type="InterPro" id="IPR029044">
    <property type="entry name" value="Nucleotide-diphossugar_trans"/>
</dbReference>
<proteinExistence type="predicted"/>
<feature type="non-terminal residue" evidence="3">
    <location>
        <position position="58"/>
    </location>
</feature>
<keyword evidence="1" id="KW-0694">RNA-binding</keyword>
<dbReference type="GO" id="GO:0000049">
    <property type="term" value="F:tRNA binding"/>
    <property type="evidence" value="ECO:0007669"/>
    <property type="project" value="InterPro"/>
</dbReference>
<feature type="non-terminal residue" evidence="3">
    <location>
        <position position="1"/>
    </location>
</feature>
<feature type="domain" description="TRNA-binding" evidence="2">
    <location>
        <begin position="11"/>
        <end position="58"/>
    </location>
</feature>
<accession>A0A383EPA5</accession>
<evidence type="ECO:0000259" key="2">
    <source>
        <dbReference type="PROSITE" id="PS50886"/>
    </source>
</evidence>
<protein>
    <recommendedName>
        <fullName evidence="2">tRNA-binding domain-containing protein</fullName>
    </recommendedName>
</protein>
<gene>
    <name evidence="3" type="ORF">METZ01_LOCUS511004</name>
</gene>
<organism evidence="3">
    <name type="scientific">marine metagenome</name>
    <dbReference type="NCBI Taxonomy" id="408172"/>
    <lineage>
        <taxon>unclassified sequences</taxon>
        <taxon>metagenomes</taxon>
        <taxon>ecological metagenomes</taxon>
    </lineage>
</organism>
<dbReference type="EMBL" id="UINC01227323">
    <property type="protein sequence ID" value="SVE58150.1"/>
    <property type="molecule type" value="Genomic_DNA"/>
</dbReference>
<evidence type="ECO:0000313" key="3">
    <source>
        <dbReference type="EMBL" id="SVE58150.1"/>
    </source>
</evidence>
<dbReference type="SUPFAM" id="SSF53448">
    <property type="entry name" value="Nucleotide-diphospho-sugar transferases"/>
    <property type="match status" value="1"/>
</dbReference>